<protein>
    <submittedName>
        <fullName evidence="1">Uncharacterized protein</fullName>
    </submittedName>
</protein>
<gene>
    <name evidence="1" type="ORF">HZU44_14475</name>
</gene>
<organism evidence="1">
    <name type="scientific">Micromonospora carbonacea</name>
    <dbReference type="NCBI Taxonomy" id="47853"/>
    <lineage>
        <taxon>Bacteria</taxon>
        <taxon>Bacillati</taxon>
        <taxon>Actinomycetota</taxon>
        <taxon>Actinomycetes</taxon>
        <taxon>Micromonosporales</taxon>
        <taxon>Micromonosporaceae</taxon>
        <taxon>Micromonospora</taxon>
    </lineage>
</organism>
<dbReference type="EMBL" id="CP058905">
    <property type="protein sequence ID" value="QLK01073.1"/>
    <property type="molecule type" value="Genomic_DNA"/>
</dbReference>
<dbReference type="AlphaFoldDB" id="A0A7D6CGS8"/>
<name>A0A7D6CGS8_9ACTN</name>
<accession>A0A7D6CGS8</accession>
<evidence type="ECO:0000313" key="1">
    <source>
        <dbReference type="EMBL" id="QLK01073.1"/>
    </source>
</evidence>
<sequence>MRSRIACGTQHTESEAMGINVRWSVLRAGAAVTLAAALGVGSAHAHAQDGTESGINHALPLADAATELITNLDLIGWPDESAYNFYSDTGATTTIVFGTPGVGTSYRNETQCATFVRRLMTHSSSWATDSYFTTEFASKFPNSAKFFDAFAADRDGTNDVPKMRGFDLSFLIYMTLQPGDIMAIKYVGATTGGSGHMAIIGPGSRLISDSHPDYKEWAIRVMDSTDSPHGDPADQRGFGDTRFYDHPTDGWQEADGAGMGWMFIRTSKATGRIIAHKWSVIGNDWHDMTTRPVIFGRIDPYA</sequence>
<proteinExistence type="predicted"/>
<reference evidence="1" key="1">
    <citation type="submission" date="2020-08" db="EMBL/GenBank/DDBJ databases">
        <title>A bifunctional nitrone conjugated secondary metabolite targeting the ribosome.</title>
        <authorList>
            <person name="Limbrick E.M."/>
            <person name="Graf M."/>
            <person name="Derewacz D.K."/>
            <person name="Nguyen F."/>
            <person name="Spraggins J.M."/>
            <person name="Wieland M."/>
            <person name="Ynigez-Gutierrez A.E."/>
            <person name="Reisman B.J."/>
            <person name="Zinshteyn B."/>
            <person name="McCulloch K."/>
            <person name="Iverson T.M."/>
            <person name="Green R."/>
            <person name="Wilson D.N."/>
            <person name="Bachmann B.O."/>
        </authorList>
    </citation>
    <scope>NUCLEOTIDE SEQUENCE</scope>
    <source>
        <strain evidence="1">Africana</strain>
    </source>
</reference>